<dbReference type="AlphaFoldDB" id="A0A172TUS8"/>
<protein>
    <recommendedName>
        <fullName evidence="3">Secretion system C-terminal sorting domain-containing protein</fullName>
    </recommendedName>
</protein>
<dbReference type="KEGG" id="fla:SY85_09825"/>
<organism evidence="1 2">
    <name type="scientific">Flavisolibacter tropicus</name>
    <dbReference type="NCBI Taxonomy" id="1492898"/>
    <lineage>
        <taxon>Bacteria</taxon>
        <taxon>Pseudomonadati</taxon>
        <taxon>Bacteroidota</taxon>
        <taxon>Chitinophagia</taxon>
        <taxon>Chitinophagales</taxon>
        <taxon>Chitinophagaceae</taxon>
        <taxon>Flavisolibacter</taxon>
    </lineage>
</organism>
<evidence type="ECO:0000313" key="1">
    <source>
        <dbReference type="EMBL" id="ANE50752.1"/>
    </source>
</evidence>
<keyword evidence="2" id="KW-1185">Reference proteome</keyword>
<gene>
    <name evidence="1" type="ORF">SY85_09825</name>
</gene>
<dbReference type="InterPro" id="IPR013783">
    <property type="entry name" value="Ig-like_fold"/>
</dbReference>
<evidence type="ECO:0008006" key="3">
    <source>
        <dbReference type="Google" id="ProtNLM"/>
    </source>
</evidence>
<reference evidence="1 2" key="2">
    <citation type="journal article" date="2016" name="Int. J. Syst. Evol. Microbiol.">
        <title>Flavisolibacter tropicus sp. nov., isolated from tropical soil.</title>
        <authorList>
            <person name="Lee J.J."/>
            <person name="Kang M.S."/>
            <person name="Kim G.S."/>
            <person name="Lee C.S."/>
            <person name="Lim S."/>
            <person name="Lee J."/>
            <person name="Roh S.H."/>
            <person name="Kang H."/>
            <person name="Ha J.M."/>
            <person name="Bae S."/>
            <person name="Jung H.Y."/>
            <person name="Kim M.K."/>
        </authorList>
    </citation>
    <scope>NUCLEOTIDE SEQUENCE [LARGE SCALE GENOMIC DNA]</scope>
    <source>
        <strain evidence="1 2">LCS9</strain>
    </source>
</reference>
<sequence>MNGSVEVMPGDLAYYYGSADSAAILRNSSSSNLAIVGNPSGARFTSLNTNCNNNVLTIDWTAVQQFNADRYDIEQSADGVHWTVIGVVPANRTRYGNASYSFTYNKNVSSAVYRITASSTGGERVSSYTLESPCSPNAYVGVTQNPVYSSTTVRIGSPTTSRVKLVLLDSRGAAVHSSDAVLNSGVNSLPLDMSRLPRGSYTLFIRWLNGKEEVLQLAKE</sequence>
<dbReference type="EMBL" id="CP011390">
    <property type="protein sequence ID" value="ANE50752.1"/>
    <property type="molecule type" value="Genomic_DNA"/>
</dbReference>
<accession>A0A172TUS8</accession>
<proteinExistence type="predicted"/>
<reference evidence="2" key="1">
    <citation type="submission" date="2015-01" db="EMBL/GenBank/DDBJ databases">
        <title>Flavisolibacter sp./LCS9/ whole genome sequencing.</title>
        <authorList>
            <person name="Kim M.K."/>
            <person name="Srinivasan S."/>
            <person name="Lee J.-J."/>
        </authorList>
    </citation>
    <scope>NUCLEOTIDE SEQUENCE [LARGE SCALE GENOMIC DNA]</scope>
    <source>
        <strain evidence="2">LCS9</strain>
    </source>
</reference>
<evidence type="ECO:0000313" key="2">
    <source>
        <dbReference type="Proteomes" id="UP000077177"/>
    </source>
</evidence>
<dbReference type="Proteomes" id="UP000077177">
    <property type="component" value="Chromosome"/>
</dbReference>
<dbReference type="Gene3D" id="2.60.40.10">
    <property type="entry name" value="Immunoglobulins"/>
    <property type="match status" value="1"/>
</dbReference>
<name>A0A172TUS8_9BACT</name>